<gene>
    <name evidence="1" type="ORF">B0T17DRAFT_484201</name>
</gene>
<evidence type="ECO:0000313" key="1">
    <source>
        <dbReference type="EMBL" id="KAK0636165.1"/>
    </source>
</evidence>
<dbReference type="EMBL" id="JAULSR010000001">
    <property type="protein sequence ID" value="KAK0636165.1"/>
    <property type="molecule type" value="Genomic_DNA"/>
</dbReference>
<dbReference type="AlphaFoldDB" id="A0AA39XNC0"/>
<organism evidence="1 2">
    <name type="scientific">Bombardia bombarda</name>
    <dbReference type="NCBI Taxonomy" id="252184"/>
    <lineage>
        <taxon>Eukaryota</taxon>
        <taxon>Fungi</taxon>
        <taxon>Dikarya</taxon>
        <taxon>Ascomycota</taxon>
        <taxon>Pezizomycotina</taxon>
        <taxon>Sordariomycetes</taxon>
        <taxon>Sordariomycetidae</taxon>
        <taxon>Sordariales</taxon>
        <taxon>Lasiosphaeriaceae</taxon>
        <taxon>Bombardia</taxon>
    </lineage>
</organism>
<sequence length="214" mass="22975">PPDFTNRTIFPSFASCPEVAGPDPSSSSSVSSALPTDWYLLAQVKDDMTINKPTLVLGDRDDSPFALVFNGLERDGVDFKARGLKKGATAVIPRAKRTPPRDETKRGFVSVEREHAGEVRGIPGPLKRVLEVGEGLRAWSNGGEGGEVCESCWEERGEGGGLLKCMGCGVVRYCSKVSFLDGPTCGCGDCQVKGWNAGHKTDCKIIKAIQAVWE</sequence>
<protein>
    <recommendedName>
        <fullName evidence="3">MYND-type zinc finger protein samB</fullName>
    </recommendedName>
</protein>
<reference evidence="1" key="1">
    <citation type="submission" date="2023-06" db="EMBL/GenBank/DDBJ databases">
        <title>Genome-scale phylogeny and comparative genomics of the fungal order Sordariales.</title>
        <authorList>
            <consortium name="Lawrence Berkeley National Laboratory"/>
            <person name="Hensen N."/>
            <person name="Bonometti L."/>
            <person name="Westerberg I."/>
            <person name="Brannstrom I.O."/>
            <person name="Guillou S."/>
            <person name="Cros-Aarteil S."/>
            <person name="Calhoun S."/>
            <person name="Haridas S."/>
            <person name="Kuo A."/>
            <person name="Mondo S."/>
            <person name="Pangilinan J."/>
            <person name="Riley R."/>
            <person name="LaButti K."/>
            <person name="Andreopoulos B."/>
            <person name="Lipzen A."/>
            <person name="Chen C."/>
            <person name="Yanf M."/>
            <person name="Daum C."/>
            <person name="Ng V."/>
            <person name="Clum A."/>
            <person name="Steindorff A."/>
            <person name="Ohm R."/>
            <person name="Martin F."/>
            <person name="Silar P."/>
            <person name="Natvig D."/>
            <person name="Lalanne C."/>
            <person name="Gautier V."/>
            <person name="Ament-velasquez S.L."/>
            <person name="Kruys A."/>
            <person name="Hutchinson M.I."/>
            <person name="Powell A.J."/>
            <person name="Barry K."/>
            <person name="Miller A.N."/>
            <person name="Grigoriev I.V."/>
            <person name="Debuchy R."/>
            <person name="Gladieux P."/>
            <person name="Thoren M.H."/>
            <person name="Johannesson H."/>
        </authorList>
    </citation>
    <scope>NUCLEOTIDE SEQUENCE</scope>
    <source>
        <strain evidence="1">SMH3391-2</strain>
    </source>
</reference>
<name>A0AA39XNC0_9PEZI</name>
<comment type="caution">
    <text evidence="1">The sequence shown here is derived from an EMBL/GenBank/DDBJ whole genome shotgun (WGS) entry which is preliminary data.</text>
</comment>
<evidence type="ECO:0000313" key="2">
    <source>
        <dbReference type="Proteomes" id="UP001174934"/>
    </source>
</evidence>
<dbReference type="Proteomes" id="UP001174934">
    <property type="component" value="Unassembled WGS sequence"/>
</dbReference>
<proteinExistence type="predicted"/>
<feature type="non-terminal residue" evidence="1">
    <location>
        <position position="214"/>
    </location>
</feature>
<dbReference type="Gene3D" id="6.10.140.2220">
    <property type="match status" value="1"/>
</dbReference>
<evidence type="ECO:0008006" key="3">
    <source>
        <dbReference type="Google" id="ProtNLM"/>
    </source>
</evidence>
<dbReference type="SUPFAM" id="SSF144232">
    <property type="entry name" value="HIT/MYND zinc finger-like"/>
    <property type="match status" value="1"/>
</dbReference>
<accession>A0AA39XNC0</accession>
<keyword evidence="2" id="KW-1185">Reference proteome</keyword>